<feature type="compositionally biased region" description="Polar residues" evidence="1">
    <location>
        <begin position="1"/>
        <end position="11"/>
    </location>
</feature>
<evidence type="ECO:0000313" key="3">
    <source>
        <dbReference type="Proteomes" id="UP000278627"/>
    </source>
</evidence>
<evidence type="ECO:0000256" key="1">
    <source>
        <dbReference type="SAM" id="MobiDB-lite"/>
    </source>
</evidence>
<evidence type="ECO:0000313" key="4">
    <source>
        <dbReference type="WBParaSite" id="BPAG_0000720701-mRNA-1"/>
    </source>
</evidence>
<name>A0A0N4TG69_BRUPA</name>
<feature type="compositionally biased region" description="Basic and acidic residues" evidence="1">
    <location>
        <begin position="137"/>
        <end position="147"/>
    </location>
</feature>
<feature type="region of interest" description="Disordered" evidence="1">
    <location>
        <begin position="44"/>
        <end position="99"/>
    </location>
</feature>
<reference evidence="4" key="1">
    <citation type="submission" date="2017-02" db="UniProtKB">
        <authorList>
            <consortium name="WormBaseParasite"/>
        </authorList>
    </citation>
    <scope>IDENTIFICATION</scope>
</reference>
<proteinExistence type="predicted"/>
<sequence>MKKPMSLSNVASELALSDFPSLPTPAVKKPMNNLLPGSVWNKKSHSVMQTSSGQPKISSSVTSGVSRKNKQQPLLDLWRQESVPEKWEDREDSSTLGSLSKMTLEDMVIVKDTSSKKKECKKTTNKQQRNVVKKLDDQLGAKRKMEEEINDDFVDPFPSLSSRTNQKSE</sequence>
<reference evidence="2 3" key="2">
    <citation type="submission" date="2018-11" db="EMBL/GenBank/DDBJ databases">
        <authorList>
            <consortium name="Pathogen Informatics"/>
        </authorList>
    </citation>
    <scope>NUCLEOTIDE SEQUENCE [LARGE SCALE GENOMIC DNA]</scope>
</reference>
<accession>A0A0N4TG69</accession>
<feature type="region of interest" description="Disordered" evidence="1">
    <location>
        <begin position="137"/>
        <end position="169"/>
    </location>
</feature>
<feature type="compositionally biased region" description="Basic and acidic residues" evidence="1">
    <location>
        <begin position="78"/>
        <end position="93"/>
    </location>
</feature>
<dbReference type="STRING" id="6280.A0A0N4TG69"/>
<dbReference type="AlphaFoldDB" id="A0A0N4TG69"/>
<feature type="region of interest" description="Disordered" evidence="1">
    <location>
        <begin position="1"/>
        <end position="30"/>
    </location>
</feature>
<dbReference type="WBParaSite" id="BPAG_0000720701-mRNA-1">
    <property type="protein sequence ID" value="BPAG_0000720701-mRNA-1"/>
    <property type="gene ID" value="BPAG_0000720701"/>
</dbReference>
<evidence type="ECO:0000313" key="2">
    <source>
        <dbReference type="EMBL" id="VDN88356.1"/>
    </source>
</evidence>
<feature type="compositionally biased region" description="Polar residues" evidence="1">
    <location>
        <begin position="46"/>
        <end position="66"/>
    </location>
</feature>
<organism evidence="4">
    <name type="scientific">Brugia pahangi</name>
    <name type="common">Filarial nematode worm</name>
    <dbReference type="NCBI Taxonomy" id="6280"/>
    <lineage>
        <taxon>Eukaryota</taxon>
        <taxon>Metazoa</taxon>
        <taxon>Ecdysozoa</taxon>
        <taxon>Nematoda</taxon>
        <taxon>Chromadorea</taxon>
        <taxon>Rhabditida</taxon>
        <taxon>Spirurina</taxon>
        <taxon>Spiruromorpha</taxon>
        <taxon>Filarioidea</taxon>
        <taxon>Onchocercidae</taxon>
        <taxon>Brugia</taxon>
    </lineage>
</organism>
<gene>
    <name evidence="2" type="ORF">BPAG_LOCUS7170</name>
</gene>
<dbReference type="EMBL" id="UZAD01007724">
    <property type="protein sequence ID" value="VDN88356.1"/>
    <property type="molecule type" value="Genomic_DNA"/>
</dbReference>
<dbReference type="Proteomes" id="UP000278627">
    <property type="component" value="Unassembled WGS sequence"/>
</dbReference>
<keyword evidence="3" id="KW-1185">Reference proteome</keyword>
<protein>
    <submittedName>
        <fullName evidence="4">WH2 domain-containing protein</fullName>
    </submittedName>
</protein>
<feature type="compositionally biased region" description="Polar residues" evidence="1">
    <location>
        <begin position="159"/>
        <end position="169"/>
    </location>
</feature>